<evidence type="ECO:0000256" key="1">
    <source>
        <dbReference type="SAM" id="SignalP"/>
    </source>
</evidence>
<dbReference type="EMBL" id="CP019645">
    <property type="protein sequence ID" value="AQQ60446.1"/>
    <property type="molecule type" value="Genomic_DNA"/>
</dbReference>
<keyword evidence="1" id="KW-0732">Signal</keyword>
<proteinExistence type="predicted"/>
<evidence type="ECO:0000313" key="2">
    <source>
        <dbReference type="EMBL" id="AQQ60446.1"/>
    </source>
</evidence>
<evidence type="ECO:0000313" key="3">
    <source>
        <dbReference type="Proteomes" id="UP000188298"/>
    </source>
</evidence>
<evidence type="ECO:0008006" key="4">
    <source>
        <dbReference type="Google" id="ProtNLM"/>
    </source>
</evidence>
<feature type="chain" id="PRO_5010271956" description="Periplasmic protein" evidence="1">
    <location>
        <begin position="20"/>
        <end position="282"/>
    </location>
</feature>
<dbReference type="RefSeq" id="WP_020995530.1">
    <property type="nucleotide sequence ID" value="NZ_CABKOK010000001.1"/>
</dbReference>
<dbReference type="AlphaFoldDB" id="A0A1Q2LJ29"/>
<dbReference type="KEGG" id="hbl:XJ32_10520"/>
<gene>
    <name evidence="2" type="ORF">XJ32_10520</name>
</gene>
<dbReference type="Proteomes" id="UP000188298">
    <property type="component" value="Chromosome"/>
</dbReference>
<name>A0A1Q2LJ29_9HELI</name>
<sequence length="282" mass="31686">MNIFRICITALLLCNMLIASELQQKVQKLMTKNSYQANEKFIKKIFANEKAFYQGGNLNVVKVLSALKSNGLLSLKLTKPSNVSVTFRLNAQKQTDREPSFTFLAYSASNILSSIGYSYFYVTEATKEDEKIKLTYTLNAESSVDPIVMATNLTKRGYAIIDVNRYSATHWIYDISLLNSNIAAAKVLAKGTNTLTQINGKYWLTAITTGTIQITPKDNTEAWYPKILIFDNAMNPLDVIMLTDSKTTYKIDLPQSARHILITDNYNATILRNGIEVNHVPK</sequence>
<feature type="signal peptide" evidence="1">
    <location>
        <begin position="1"/>
        <end position="19"/>
    </location>
</feature>
<reference evidence="2 3" key="1">
    <citation type="submission" date="2017-02" db="EMBL/GenBank/DDBJ databases">
        <title>Whole genome sequencing of Helicobacter bilis strain AAQJH.</title>
        <authorList>
            <person name="Conlan S."/>
            <person name="Thomas P.J."/>
            <person name="Mullikin J."/>
            <person name="Palmore T.N."/>
            <person name="Frank K.M."/>
            <person name="Segre J.A."/>
        </authorList>
    </citation>
    <scope>NUCLEOTIDE SEQUENCE [LARGE SCALE GENOMIC DNA]</scope>
    <source>
        <strain evidence="2 3">AAQJH</strain>
    </source>
</reference>
<organism evidence="2 3">
    <name type="scientific">Helicobacter bilis</name>
    <dbReference type="NCBI Taxonomy" id="37372"/>
    <lineage>
        <taxon>Bacteria</taxon>
        <taxon>Pseudomonadati</taxon>
        <taxon>Campylobacterota</taxon>
        <taxon>Epsilonproteobacteria</taxon>
        <taxon>Campylobacterales</taxon>
        <taxon>Helicobacteraceae</taxon>
        <taxon>Helicobacter</taxon>
    </lineage>
</organism>
<protein>
    <recommendedName>
        <fullName evidence="4">Periplasmic protein</fullName>
    </recommendedName>
</protein>
<accession>A0A1Q2LJ29</accession>